<name>A0ABN7UNT2_GIGMA</name>
<organism evidence="2 3">
    <name type="scientific">Gigaspora margarita</name>
    <dbReference type="NCBI Taxonomy" id="4874"/>
    <lineage>
        <taxon>Eukaryota</taxon>
        <taxon>Fungi</taxon>
        <taxon>Fungi incertae sedis</taxon>
        <taxon>Mucoromycota</taxon>
        <taxon>Glomeromycotina</taxon>
        <taxon>Glomeromycetes</taxon>
        <taxon>Diversisporales</taxon>
        <taxon>Gigasporaceae</taxon>
        <taxon>Gigaspora</taxon>
    </lineage>
</organism>
<feature type="compositionally biased region" description="Low complexity" evidence="1">
    <location>
        <begin position="32"/>
        <end position="45"/>
    </location>
</feature>
<feature type="region of interest" description="Disordered" evidence="1">
    <location>
        <begin position="20"/>
        <end position="45"/>
    </location>
</feature>
<keyword evidence="3" id="KW-1185">Reference proteome</keyword>
<accession>A0ABN7UNT2</accession>
<proteinExistence type="predicted"/>
<evidence type="ECO:0000313" key="3">
    <source>
        <dbReference type="Proteomes" id="UP000789901"/>
    </source>
</evidence>
<reference evidence="2 3" key="1">
    <citation type="submission" date="2021-06" db="EMBL/GenBank/DDBJ databases">
        <authorList>
            <person name="Kallberg Y."/>
            <person name="Tangrot J."/>
            <person name="Rosling A."/>
        </authorList>
    </citation>
    <scope>NUCLEOTIDE SEQUENCE [LARGE SCALE GENOMIC DNA]</scope>
    <source>
        <strain evidence="2 3">120-4 pot B 10/14</strain>
    </source>
</reference>
<evidence type="ECO:0000256" key="1">
    <source>
        <dbReference type="SAM" id="MobiDB-lite"/>
    </source>
</evidence>
<sequence length="45" mass="5080">MHQYKTKGIIIYKQELTIKQSTNDEVKPVIPTSNNGSDNDNNTNS</sequence>
<feature type="non-terminal residue" evidence="2">
    <location>
        <position position="45"/>
    </location>
</feature>
<protein>
    <submittedName>
        <fullName evidence="2">28063_t:CDS:1</fullName>
    </submittedName>
</protein>
<dbReference type="Proteomes" id="UP000789901">
    <property type="component" value="Unassembled WGS sequence"/>
</dbReference>
<dbReference type="EMBL" id="CAJVQB010004656">
    <property type="protein sequence ID" value="CAG8642056.1"/>
    <property type="molecule type" value="Genomic_DNA"/>
</dbReference>
<evidence type="ECO:0000313" key="2">
    <source>
        <dbReference type="EMBL" id="CAG8642056.1"/>
    </source>
</evidence>
<comment type="caution">
    <text evidence="2">The sequence shown here is derived from an EMBL/GenBank/DDBJ whole genome shotgun (WGS) entry which is preliminary data.</text>
</comment>
<gene>
    <name evidence="2" type="ORF">GMARGA_LOCUS8895</name>
</gene>